<sequence length="275" mass="29864">MAARTIRPPAVSGLFYPASARSLQAHLAASFARAAPPSLPAQPKALIVPHAGYDYSGIIAASGYNQLTPFAARIRRVVLFGPAHRVPLLGLALPQASAFRTPLGDVPVDMDAWNEALKLPQVEVSDRAHEFEHSLEVQLPFLQSILPSFMLVPFVVGWTEPTHVARVMEALWGGPETLILVSSDLSHYHPYDEARALDQATIERILQGDATIAPDDACGAIAIDGLLLAARHRRLQPHFIAYCNSGDTFGDRDRVVGYTSIAFTEEIRHGAEAIH</sequence>
<dbReference type="CDD" id="cd07361">
    <property type="entry name" value="MEMO_like"/>
    <property type="match status" value="1"/>
</dbReference>
<dbReference type="PANTHER" id="PTHR11060">
    <property type="entry name" value="PROTEIN MEMO1"/>
    <property type="match status" value="1"/>
</dbReference>
<name>A0A0K6IWL1_9PROT</name>
<dbReference type="Pfam" id="PF01875">
    <property type="entry name" value="Memo"/>
    <property type="match status" value="1"/>
</dbReference>
<evidence type="ECO:0000256" key="2">
    <source>
        <dbReference type="HAMAP-Rule" id="MF_00055"/>
    </source>
</evidence>
<organism evidence="3 4">
    <name type="scientific">Tepidiphilus thermophilus</name>
    <dbReference type="NCBI Taxonomy" id="876478"/>
    <lineage>
        <taxon>Bacteria</taxon>
        <taxon>Pseudomonadati</taxon>
        <taxon>Pseudomonadota</taxon>
        <taxon>Hydrogenophilia</taxon>
        <taxon>Hydrogenophilales</taxon>
        <taxon>Hydrogenophilaceae</taxon>
        <taxon>Tepidiphilus</taxon>
    </lineage>
</organism>
<protein>
    <recommendedName>
        <fullName evidence="2">MEMO1 family protein Ga0061068_10784</fullName>
    </recommendedName>
</protein>
<evidence type="ECO:0000313" key="3">
    <source>
        <dbReference type="EMBL" id="CUB07444.1"/>
    </source>
</evidence>
<dbReference type="HAMAP" id="MF_00055">
    <property type="entry name" value="MEMO1"/>
    <property type="match status" value="1"/>
</dbReference>
<dbReference type="OrthoDB" id="9782820at2"/>
<dbReference type="NCBIfam" id="TIGR04336">
    <property type="entry name" value="AmmeMemoSam_B"/>
    <property type="match status" value="1"/>
</dbReference>
<keyword evidence="4" id="KW-1185">Reference proteome</keyword>
<evidence type="ECO:0000256" key="1">
    <source>
        <dbReference type="ARBA" id="ARBA00006315"/>
    </source>
</evidence>
<dbReference type="PANTHER" id="PTHR11060:SF0">
    <property type="entry name" value="PROTEIN MEMO1"/>
    <property type="match status" value="1"/>
</dbReference>
<dbReference type="Gene3D" id="3.40.830.10">
    <property type="entry name" value="LigB-like"/>
    <property type="match status" value="1"/>
</dbReference>
<dbReference type="InterPro" id="IPR002737">
    <property type="entry name" value="MEMO1_fam"/>
</dbReference>
<dbReference type="RefSeq" id="WP_055423728.1">
    <property type="nucleotide sequence ID" value="NZ_CYHH01000007.1"/>
</dbReference>
<gene>
    <name evidence="3" type="ORF">Ga0061068_10784</name>
</gene>
<proteinExistence type="inferred from homology"/>
<evidence type="ECO:0000313" key="4">
    <source>
        <dbReference type="Proteomes" id="UP000182108"/>
    </source>
</evidence>
<dbReference type="AlphaFoldDB" id="A0A0K6IWL1"/>
<reference evidence="4" key="1">
    <citation type="submission" date="2015-08" db="EMBL/GenBank/DDBJ databases">
        <authorList>
            <person name="Babu N.S."/>
            <person name="Beckwith C.J."/>
            <person name="Beseler K.G."/>
            <person name="Brison A."/>
            <person name="Carone J.V."/>
            <person name="Caskin T.P."/>
            <person name="Diamond M."/>
            <person name="Durham M.E."/>
            <person name="Foxe J.M."/>
            <person name="Go M."/>
            <person name="Henderson B.A."/>
            <person name="Jones I.B."/>
            <person name="McGettigan J.A."/>
            <person name="Micheletti S.J."/>
            <person name="Nasrallah M.E."/>
            <person name="Ortiz D."/>
            <person name="Piller C.R."/>
            <person name="Privatt S.R."/>
            <person name="Schneider S.L."/>
            <person name="Sharp S."/>
            <person name="Smith T.C."/>
            <person name="Stanton J.D."/>
            <person name="Ullery H.E."/>
            <person name="Wilson R.J."/>
            <person name="Serrano M.G."/>
            <person name="Buck G."/>
            <person name="Lee V."/>
            <person name="Wang Y."/>
            <person name="Carvalho R."/>
            <person name="Voegtly L."/>
            <person name="Shi R."/>
            <person name="Duckworth R."/>
            <person name="Johnson A."/>
            <person name="Loviza R."/>
            <person name="Walstead R."/>
            <person name="Shah Z."/>
            <person name="Kiflezghi M."/>
            <person name="Wade K."/>
            <person name="Ball S.L."/>
            <person name="Bradley K.W."/>
            <person name="Asai D.J."/>
            <person name="Bowman C.A."/>
            <person name="Russell D.A."/>
            <person name="Pope W.H."/>
            <person name="Jacobs-Sera D."/>
            <person name="Hendrix R.W."/>
            <person name="Hatfull G.F."/>
        </authorList>
    </citation>
    <scope>NUCLEOTIDE SEQUENCE [LARGE SCALE GENOMIC DNA]</scope>
    <source>
        <strain evidence="4">JCM 19170</strain>
    </source>
</reference>
<accession>A0A0K6IWL1</accession>
<comment type="similarity">
    <text evidence="1 2">Belongs to the MEMO1 family.</text>
</comment>
<dbReference type="Proteomes" id="UP000182108">
    <property type="component" value="Unassembled WGS sequence"/>
</dbReference>
<dbReference type="EMBL" id="CYHH01000007">
    <property type="protein sequence ID" value="CUB07444.1"/>
    <property type="molecule type" value="Genomic_DNA"/>
</dbReference>